<dbReference type="KEGG" id="tch:CHITON_1025"/>
<keyword evidence="5" id="KW-0560">Oxidoreductase</keyword>
<dbReference type="GO" id="GO:0004489">
    <property type="term" value="F:methylenetetrahydrofolate reductase [NAD(P)H] activity"/>
    <property type="evidence" value="ECO:0007669"/>
    <property type="project" value="InterPro"/>
</dbReference>
<evidence type="ECO:0000313" key="9">
    <source>
        <dbReference type="Proteomes" id="UP000093069"/>
    </source>
</evidence>
<dbReference type="RefSeq" id="WP_068577382.1">
    <property type="nucleotide sequence ID" value="NZ_CP015193.1"/>
</dbReference>
<dbReference type="InterPro" id="IPR022026">
    <property type="entry name" value="DUF5981"/>
</dbReference>
<dbReference type="PANTHER" id="PTHR38755">
    <property type="entry name" value="5,10-METHYLENETETRAHYDROFOLATE REDUCTASE"/>
    <property type="match status" value="1"/>
</dbReference>
<reference evidence="9" key="1">
    <citation type="submission" date="2016-01" db="EMBL/GenBank/DDBJ databases">
        <authorList>
            <person name="Vorgias C.E."/>
        </authorList>
    </citation>
    <scope>NUCLEOTIDE SEQUENCE [LARGE SCALE GENOMIC DNA]</scope>
</reference>
<gene>
    <name evidence="7" type="ORF">A3L04_08995</name>
    <name evidence="8" type="ORF">CHITON_1025</name>
</gene>
<evidence type="ECO:0000313" key="8">
    <source>
        <dbReference type="EMBL" id="CUX77804.1"/>
    </source>
</evidence>
<dbReference type="Gene3D" id="3.20.20.220">
    <property type="match status" value="1"/>
</dbReference>
<dbReference type="Pfam" id="PF02219">
    <property type="entry name" value="MTHFR"/>
    <property type="match status" value="1"/>
</dbReference>
<sequence>MRVTGCPKDLLNGPCGGALGGVCEVDGRRCPWFSVMERFELLDGAPLLVEHPVVVEMERKYRGDVRIKESEFMKNLEKGKAIAVEFPIRLFERGERKFRRIGDIYTVPDNPLGYPHVSPTSLATWLKTHGFSVMPHLTAKDRNVVAISSEFRTALEFGFEGVLITTGDWPGFIIQSKPVFDLDSPNMIKLARLMFSGVMPTGEYVEVRERPFVAGTMNPNYPERVEGKRFARKIIAGADLVFTQVVASVEAVRRIPRIIEESKKYAPGEVPVVVSLLYPLTKELESTLRKMGIETGSSFQEIVEEVSSLELGGINLIVFEEALWNEKLDEAFEILKSTL</sequence>
<dbReference type="EMBL" id="CP015193">
    <property type="protein sequence ID" value="ASJ17192.1"/>
    <property type="molecule type" value="Genomic_DNA"/>
</dbReference>
<dbReference type="InterPro" id="IPR003171">
    <property type="entry name" value="Mehydrof_redctse-like"/>
</dbReference>
<dbReference type="Proteomes" id="UP000250189">
    <property type="component" value="Chromosome"/>
</dbReference>
<evidence type="ECO:0000256" key="5">
    <source>
        <dbReference type="ARBA" id="ARBA00023002"/>
    </source>
</evidence>
<protein>
    <submittedName>
        <fullName evidence="7">5,10-methylenetetrahydrofolate reductase</fullName>
    </submittedName>
    <submittedName>
        <fullName evidence="8">Function Code: 16.1 Conserved Hypothetical</fullName>
    </submittedName>
</protein>
<feature type="domain" description="Methylene-tetrahydrofolate reductase C-terminal-like" evidence="6">
    <location>
        <begin position="3"/>
        <end position="42"/>
    </location>
</feature>
<dbReference type="GeneID" id="33322714"/>
<dbReference type="UniPathway" id="UPA00193"/>
<dbReference type="EMBL" id="LN999010">
    <property type="protein sequence ID" value="CUX77804.1"/>
    <property type="molecule type" value="Genomic_DNA"/>
</dbReference>
<comment type="pathway">
    <text evidence="2">One-carbon metabolism; tetrahydrofolate interconversion.</text>
</comment>
<evidence type="ECO:0000313" key="10">
    <source>
        <dbReference type="Proteomes" id="UP000250189"/>
    </source>
</evidence>
<evidence type="ECO:0000256" key="4">
    <source>
        <dbReference type="ARBA" id="ARBA00022827"/>
    </source>
</evidence>
<comment type="cofactor">
    <cofactor evidence="1">
        <name>FAD</name>
        <dbReference type="ChEBI" id="CHEBI:57692"/>
    </cofactor>
</comment>
<dbReference type="Pfam" id="PF12225">
    <property type="entry name" value="DUF5981"/>
    <property type="match status" value="1"/>
</dbReference>
<keyword evidence="4" id="KW-0274">FAD</keyword>
<dbReference type="Proteomes" id="UP000093069">
    <property type="component" value="Chromosome I"/>
</dbReference>
<accession>A0A170SK54</accession>
<dbReference type="GO" id="GO:0035999">
    <property type="term" value="P:tetrahydrofolate interconversion"/>
    <property type="evidence" value="ECO:0007669"/>
    <property type="project" value="UniProtKB-UniPathway"/>
</dbReference>
<evidence type="ECO:0000256" key="2">
    <source>
        <dbReference type="ARBA" id="ARBA00004777"/>
    </source>
</evidence>
<evidence type="ECO:0000313" key="7">
    <source>
        <dbReference type="EMBL" id="ASJ17192.1"/>
    </source>
</evidence>
<dbReference type="SUPFAM" id="SSF51730">
    <property type="entry name" value="FAD-linked oxidoreductase"/>
    <property type="match status" value="1"/>
</dbReference>
<dbReference type="InterPro" id="IPR029041">
    <property type="entry name" value="FAD-linked_oxidoreductase-like"/>
</dbReference>
<organism evidence="8 9">
    <name type="scientific">Thermococcus chitonophagus</name>
    <dbReference type="NCBI Taxonomy" id="54262"/>
    <lineage>
        <taxon>Archaea</taxon>
        <taxon>Methanobacteriati</taxon>
        <taxon>Methanobacteriota</taxon>
        <taxon>Thermococci</taxon>
        <taxon>Thermococcales</taxon>
        <taxon>Thermococcaceae</taxon>
        <taxon>Thermococcus</taxon>
    </lineage>
</organism>
<keyword evidence="3" id="KW-0285">Flavoprotein</keyword>
<dbReference type="OrthoDB" id="28177at2157"/>
<keyword evidence="10" id="KW-1185">Reference proteome</keyword>
<evidence type="ECO:0000256" key="3">
    <source>
        <dbReference type="ARBA" id="ARBA00022630"/>
    </source>
</evidence>
<dbReference type="STRING" id="54262.CHITON_1025"/>
<evidence type="ECO:0000259" key="6">
    <source>
        <dbReference type="Pfam" id="PF12225"/>
    </source>
</evidence>
<reference evidence="7 10" key="3">
    <citation type="submission" date="2016-04" db="EMBL/GenBank/DDBJ databases">
        <title>Complete genome sequence of Thermococcus chitonophagus type strain GC74.</title>
        <authorList>
            <person name="Oger P.M."/>
        </authorList>
    </citation>
    <scope>NUCLEOTIDE SEQUENCE [LARGE SCALE GENOMIC DNA]</scope>
    <source>
        <strain evidence="7 10">GC74</strain>
    </source>
</reference>
<evidence type="ECO:0000256" key="1">
    <source>
        <dbReference type="ARBA" id="ARBA00001974"/>
    </source>
</evidence>
<dbReference type="AlphaFoldDB" id="A0A170SK54"/>
<name>A0A170SK54_9EURY</name>
<proteinExistence type="predicted"/>
<dbReference type="PANTHER" id="PTHR38755:SF1">
    <property type="entry name" value="METHYLENE-TETRAHYDROFOLATE REDUCTASE C-TERMINAL DOMAIN-CONTAINING PROTEIN"/>
    <property type="match status" value="1"/>
</dbReference>
<dbReference type="GO" id="GO:0006555">
    <property type="term" value="P:methionine metabolic process"/>
    <property type="evidence" value="ECO:0007669"/>
    <property type="project" value="InterPro"/>
</dbReference>
<reference evidence="8" key="2">
    <citation type="submission" date="2016-01" db="EMBL/GenBank/DDBJ databases">
        <authorList>
            <person name="McClelland M."/>
            <person name="Jain A."/>
            <person name="Saraogi P."/>
            <person name="Mendelson R."/>
            <person name="Westerman R."/>
            <person name="SanMiguel P."/>
            <person name="Csonka L."/>
        </authorList>
    </citation>
    <scope>NUCLEOTIDE SEQUENCE</scope>
    <source>
        <strain evidence="8">1</strain>
    </source>
</reference>